<feature type="coiled-coil region" evidence="4">
    <location>
        <begin position="299"/>
        <end position="351"/>
    </location>
</feature>
<feature type="coiled-coil region" evidence="4">
    <location>
        <begin position="451"/>
        <end position="537"/>
    </location>
</feature>
<organism evidence="9">
    <name type="scientific">Oryza meridionalis</name>
    <dbReference type="NCBI Taxonomy" id="40149"/>
    <lineage>
        <taxon>Eukaryota</taxon>
        <taxon>Viridiplantae</taxon>
        <taxon>Streptophyta</taxon>
        <taxon>Embryophyta</taxon>
        <taxon>Tracheophyta</taxon>
        <taxon>Spermatophyta</taxon>
        <taxon>Magnoliopsida</taxon>
        <taxon>Liliopsida</taxon>
        <taxon>Poales</taxon>
        <taxon>Poaceae</taxon>
        <taxon>BOP clade</taxon>
        <taxon>Oryzoideae</taxon>
        <taxon>Oryzeae</taxon>
        <taxon>Oryzinae</taxon>
        <taxon>Oryza</taxon>
    </lineage>
</organism>
<proteinExistence type="predicted"/>
<feature type="domain" description="NUA/TPR/MLP1-2-like" evidence="8">
    <location>
        <begin position="496"/>
        <end position="599"/>
    </location>
</feature>
<feature type="compositionally biased region" description="Basic and acidic residues" evidence="5">
    <location>
        <begin position="224"/>
        <end position="233"/>
    </location>
</feature>
<dbReference type="InterPro" id="IPR012929">
    <property type="entry name" value="Nucleoprot-TPR/MLP1-2_dom"/>
</dbReference>
<feature type="compositionally biased region" description="Polar residues" evidence="5">
    <location>
        <begin position="1878"/>
        <end position="1893"/>
    </location>
</feature>
<dbReference type="PANTHER" id="PTHR18898">
    <property type="entry name" value="NUCLEOPROTEIN TPR-RELATED"/>
    <property type="match status" value="1"/>
</dbReference>
<feature type="compositionally biased region" description="Basic and acidic residues" evidence="5">
    <location>
        <begin position="1703"/>
        <end position="1714"/>
    </location>
</feature>
<sequence length="1911" mass="215761">MPLFISEEELRLLGGDVAAVAERADAAIRELRQQVDTVRAEADAAAIAAEQTCALLEQRYDTLSAEADRFRAELAELAAASERRAADLASSQSEIHQLRIQAIAKDGEIERLKVEISEVHKSKSQSLELIEQRDAEIREKDGIIQNYHDKIVNLADSSASKGARIQEVEAKFTHLQATCNRITQEKELLEKHNLWLDEELKEKVKNLAELRKSNMDEEARMSAKVAELERETSESSSSLRRSKERVSELEQRVSYMEKELCSTKDAAAANEQRLAAELSTVMKLAELHKESSEEWSKKAGELEGVIKALETHLTQVEDEYKEKLEKETSAKRDLEREATYLKQKLEKCESDLENTRKSSELSFTPLIAADPCDLAGSPMKEMAFSDPANQNDLMIVPKVPTGVSGTALAASLLRDGWSLAKIYEKYQEATDALRHERFGRRHAEAVLERVLHEIEEKAELILDERAEHRRMVEAYALMDQKLQQALLEHDNFENTIRNLKSELKRRERDHSIAQKEIDDLQKQIAVLLKECQDIQLRCGSSLPNVGDGALSTSTSTGVPEVENNIHEHMTFNDINGLVQQNVQLRNQVHLLSADLDKRDMELRESFQIELKKITDDGASRVEKVMKKSEEQAIMIESLHRSVAMYRKLCEEQQKSRSNVEHIPNNLEDDGRKDLMVLFEGSQMSILKNEKEILAKSEKKALEEVHDLTTRVHRLQATIDTIHATEEVQENARSIERRNQEEYIKRLERDWAEVKKELQEQRDHVRVLTLDKKNAFDGCLKQVEDMRKELQNSWKAATDAESRAAVAEAKCSDLETKLKSRKENDELFQLKEELEKYKEEAQANKSYMLQYKEIANSNESALKQMESALQDFKTESETIKKSLEDEITKLRTKISELEKCYIMKCEEAASAIEAKEKDTTSLMKEISVLRNEVSDKVIQIEKLETELASSKSALDEQYKRWRSAQDNYERQVILQSETIQELTSASKELSSLQQEIIVLRQTVETQKAENDGLRTLGEQEKIELVKGKDEALQKYNELNDQNKILHNQLEALHIRLAEKERNIAGLSSQRIDSHGEDDLHSVIGYLRRSKEIAETEISLLKQEKSRLQIELESALKSTKEAQDLLRSQTDSARTSMLKDEEFKSLQFQVRELNLLRESNIQLREENKHNFEECQKFRDEAQKAKMEAERLHNLLLEKQVDAEICKKEIEMQKTEIANLNQKIFELVENSRGVDLSTYETMKDELQNIKATLRENSAELERTKNLLSEKDSVIRNLEEKLAGCQSELDAREKKLNDVEASLKSEIDRHRKININIKRKLDASAKEKEELTREKQSLSKQLEDLKSSQKTTTENSNEQAIKEKDFRIQTLEKVLEKERDDNKKEKAFRRRNEKVFTTAIQNMNQERKQVEESIEKHRQAVKEHYTGISSQIPSGSAIDEQLRSYFLAIKAVEESPSPFQDGAASQTPSVESADVDASAATAGRQVATPPRPAQVKVVEERAVSTLPKPSTEVRRPGGRRPLVRPSLERVEEPQADIDTTVVEGSTEKGGLLMERETPGGVSALQPSSRKRLIPSPQMRDDASQGETTDANPPLKKPKEGSSQGTSELKTEQSPHEDVMAPVPVLPSTELDEQQPGEEMDTDQSSLPVEEVEETREDDLGDKDDMETHIDASMDIQGQDAETGIDNDATTVEDVTVKSEAVMESLEEDLKTEDGKEEGQFTATTDVEDEREEGELPDEPEQPDSTPPVLDVGEQAGDSFRAASPAGPTEKSDVDMPEETGEGDGTMESDQSPVPQSGGADASPSQMADASPSPAREPSPNPVQAGAPPEQQNPTPPNPVQAGASSEQQNPATAAEGVETRSTRTINLTERARQNRQARILRSATQQNARGRGNQSLTYRKDGGRGTRGRGGRGQS</sequence>
<evidence type="ECO:0000256" key="4">
    <source>
        <dbReference type="SAM" id="Coils"/>
    </source>
</evidence>
<feature type="compositionally biased region" description="Low complexity" evidence="5">
    <location>
        <begin position="1465"/>
        <end position="1478"/>
    </location>
</feature>
<dbReference type="PANTHER" id="PTHR18898:SF2">
    <property type="entry name" value="NUCLEOPROTEIN TPR"/>
    <property type="match status" value="1"/>
</dbReference>
<evidence type="ECO:0000313" key="10">
    <source>
        <dbReference type="Proteomes" id="UP000008021"/>
    </source>
</evidence>
<evidence type="ECO:0000256" key="2">
    <source>
        <dbReference type="ARBA" id="ARBA00023054"/>
    </source>
</evidence>
<dbReference type="EnsemblPlants" id="OMERI02G30740.4">
    <property type="protein sequence ID" value="OMERI02G30740.4"/>
    <property type="gene ID" value="OMERI02G30740"/>
</dbReference>
<dbReference type="GO" id="GO:0006406">
    <property type="term" value="P:mRNA export from nucleus"/>
    <property type="evidence" value="ECO:0007669"/>
    <property type="project" value="TreeGrafter"/>
</dbReference>
<evidence type="ECO:0000256" key="3">
    <source>
        <dbReference type="ARBA" id="ARBA00023242"/>
    </source>
</evidence>
<feature type="coiled-coil region" evidence="4">
    <location>
        <begin position="796"/>
        <end position="1116"/>
    </location>
</feature>
<keyword evidence="10" id="KW-1185">Reference proteome</keyword>
<feature type="compositionally biased region" description="Basic and acidic residues" evidence="5">
    <location>
        <begin position="1320"/>
        <end position="1343"/>
    </location>
</feature>
<keyword evidence="3" id="KW-0539">Nucleus</keyword>
<evidence type="ECO:0000259" key="6">
    <source>
        <dbReference type="Pfam" id="PF07926"/>
    </source>
</evidence>
<dbReference type="Pfam" id="PF25785">
    <property type="entry name" value="TPR"/>
    <property type="match status" value="1"/>
</dbReference>
<feature type="compositionally biased region" description="Basic residues" evidence="5">
    <location>
        <begin position="1902"/>
        <end position="1911"/>
    </location>
</feature>
<feature type="region of interest" description="Disordered" evidence="5">
    <location>
        <begin position="1320"/>
        <end position="1359"/>
    </location>
</feature>
<dbReference type="InterPro" id="IPR057974">
    <property type="entry name" value="NUA/TPR/MLP1-2-like_dom"/>
</dbReference>
<dbReference type="GO" id="GO:0017056">
    <property type="term" value="F:structural constituent of nuclear pore"/>
    <property type="evidence" value="ECO:0007669"/>
    <property type="project" value="TreeGrafter"/>
</dbReference>
<dbReference type="GO" id="GO:0006606">
    <property type="term" value="P:protein import into nucleus"/>
    <property type="evidence" value="ECO:0007669"/>
    <property type="project" value="InterPro"/>
</dbReference>
<dbReference type="Pfam" id="PF07926">
    <property type="entry name" value="TPR_MLP1_2"/>
    <property type="match status" value="1"/>
</dbReference>
<dbReference type="Gramene" id="OMERI02G30740.4">
    <property type="protein sequence ID" value="OMERI02G30740.4"/>
    <property type="gene ID" value="OMERI02G30740"/>
</dbReference>
<reference evidence="9" key="1">
    <citation type="submission" date="2015-04" db="UniProtKB">
        <authorList>
            <consortium name="EnsemblPlants"/>
        </authorList>
    </citation>
    <scope>IDENTIFICATION</scope>
</reference>
<feature type="compositionally biased region" description="Acidic residues" evidence="5">
    <location>
        <begin position="1770"/>
        <end position="1782"/>
    </location>
</feature>
<name>A0A0E0CRB3_9ORYZ</name>
<feature type="compositionally biased region" description="Acidic residues" evidence="5">
    <location>
        <begin position="1645"/>
        <end position="1660"/>
    </location>
</feature>
<feature type="compositionally biased region" description="Basic and acidic residues" evidence="5">
    <location>
        <begin position="1604"/>
        <end position="1614"/>
    </location>
</feature>
<reference evidence="9" key="2">
    <citation type="submission" date="2018-05" db="EMBL/GenBank/DDBJ databases">
        <title>OmerRS3 (Oryza meridionalis Reference Sequence Version 3).</title>
        <authorList>
            <person name="Zhang J."/>
            <person name="Kudrna D."/>
            <person name="Lee S."/>
            <person name="Talag J."/>
            <person name="Welchert J."/>
            <person name="Wing R.A."/>
        </authorList>
    </citation>
    <scope>NUCLEOTIDE SEQUENCE [LARGE SCALE GENOMIC DNA]</scope>
    <source>
        <strain evidence="9">cv. OR44</strain>
    </source>
</reference>
<feature type="compositionally biased region" description="Acidic residues" evidence="5">
    <location>
        <begin position="1721"/>
        <end position="1737"/>
    </location>
</feature>
<feature type="compositionally biased region" description="Acidic residues" evidence="5">
    <location>
        <begin position="1625"/>
        <end position="1637"/>
    </location>
</feature>
<feature type="region of interest" description="Disordered" evidence="5">
    <location>
        <begin position="224"/>
        <end position="244"/>
    </location>
</feature>
<dbReference type="Proteomes" id="UP000008021">
    <property type="component" value="Chromosome 2"/>
</dbReference>
<feature type="compositionally biased region" description="Polar residues" evidence="5">
    <location>
        <begin position="1838"/>
        <end position="1847"/>
    </location>
</feature>
<feature type="region of interest" description="Disordered" evidence="5">
    <location>
        <begin position="1453"/>
        <end position="1660"/>
    </location>
</feature>
<feature type="compositionally biased region" description="Polar residues" evidence="5">
    <location>
        <begin position="1344"/>
        <end position="1355"/>
    </location>
</feature>
<comment type="subcellular location">
    <subcellularLocation>
        <location evidence="1">Nucleus</location>
    </subcellularLocation>
</comment>
<evidence type="ECO:0000259" key="8">
    <source>
        <dbReference type="Pfam" id="PF25785"/>
    </source>
</evidence>
<keyword evidence="2 4" id="KW-0175">Coiled coil</keyword>
<evidence type="ECO:0000313" key="9">
    <source>
        <dbReference type="EnsemblPlants" id="OMERI02G30740.4"/>
    </source>
</evidence>
<feature type="domain" description="Nucleoprotein TPR/MLP1-2" evidence="6">
    <location>
        <begin position="923"/>
        <end position="1051"/>
    </location>
</feature>
<evidence type="ECO:0000256" key="1">
    <source>
        <dbReference type="ARBA" id="ARBA00004123"/>
    </source>
</evidence>
<dbReference type="Pfam" id="PF25481">
    <property type="entry name" value="Nucleoprot-TPR"/>
    <property type="match status" value="1"/>
</dbReference>
<feature type="coiled-coil region" evidence="4">
    <location>
        <begin position="21"/>
        <end position="80"/>
    </location>
</feature>
<feature type="domain" description="Nucleoprotein TPR/MPL1" evidence="7">
    <location>
        <begin position="174"/>
        <end position="249"/>
    </location>
</feature>
<dbReference type="GO" id="GO:0005643">
    <property type="term" value="C:nuclear pore"/>
    <property type="evidence" value="ECO:0007669"/>
    <property type="project" value="TreeGrafter"/>
</dbReference>
<accession>A0A0E0CRB3</accession>
<protein>
    <submittedName>
        <fullName evidence="9">Uncharacterized protein</fullName>
    </submittedName>
</protein>
<dbReference type="InterPro" id="IPR057577">
    <property type="entry name" value="Nucleoprot-TPR/MLP1_dom"/>
</dbReference>
<evidence type="ECO:0000256" key="5">
    <source>
        <dbReference type="SAM" id="MobiDB-lite"/>
    </source>
</evidence>
<feature type="region of interest" description="Disordered" evidence="5">
    <location>
        <begin position="1695"/>
        <end position="1911"/>
    </location>
</feature>
<evidence type="ECO:0000259" key="7">
    <source>
        <dbReference type="Pfam" id="PF25481"/>
    </source>
</evidence>
<feature type="coiled-coil region" evidence="4">
    <location>
        <begin position="736"/>
        <end position="763"/>
    </location>
</feature>